<protein>
    <submittedName>
        <fullName evidence="4">NADPH2:quinone reductase</fullName>
    </submittedName>
</protein>
<dbReference type="SMART" id="SM00829">
    <property type="entry name" value="PKS_ER"/>
    <property type="match status" value="1"/>
</dbReference>
<evidence type="ECO:0000256" key="1">
    <source>
        <dbReference type="ARBA" id="ARBA00022857"/>
    </source>
</evidence>
<keyword evidence="1" id="KW-0521">NADP</keyword>
<feature type="domain" description="Enoyl reductase (ER)" evidence="3">
    <location>
        <begin position="10"/>
        <end position="321"/>
    </location>
</feature>
<evidence type="ECO:0000313" key="4">
    <source>
        <dbReference type="EMBL" id="SEO09154.1"/>
    </source>
</evidence>
<dbReference type="Pfam" id="PF08240">
    <property type="entry name" value="ADH_N"/>
    <property type="match status" value="1"/>
</dbReference>
<dbReference type="InterPro" id="IPR011032">
    <property type="entry name" value="GroES-like_sf"/>
</dbReference>
<dbReference type="SUPFAM" id="SSF50129">
    <property type="entry name" value="GroES-like"/>
    <property type="match status" value="1"/>
</dbReference>
<dbReference type="GO" id="GO:0003960">
    <property type="term" value="F:quinone reductase (NADPH) activity"/>
    <property type="evidence" value="ECO:0007669"/>
    <property type="project" value="TreeGrafter"/>
</dbReference>
<dbReference type="GO" id="GO:0070402">
    <property type="term" value="F:NADPH binding"/>
    <property type="evidence" value="ECO:0007669"/>
    <property type="project" value="TreeGrafter"/>
</dbReference>
<dbReference type="InterPro" id="IPR013149">
    <property type="entry name" value="ADH-like_C"/>
</dbReference>
<dbReference type="InterPro" id="IPR036291">
    <property type="entry name" value="NAD(P)-bd_dom_sf"/>
</dbReference>
<dbReference type="EMBL" id="FODD01000017">
    <property type="protein sequence ID" value="SEO09154.1"/>
    <property type="molecule type" value="Genomic_DNA"/>
</dbReference>
<organism evidence="4 5">
    <name type="scientific">Actinacidiphila rubida</name>
    <dbReference type="NCBI Taxonomy" id="310780"/>
    <lineage>
        <taxon>Bacteria</taxon>
        <taxon>Bacillati</taxon>
        <taxon>Actinomycetota</taxon>
        <taxon>Actinomycetes</taxon>
        <taxon>Kitasatosporales</taxon>
        <taxon>Streptomycetaceae</taxon>
        <taxon>Actinacidiphila</taxon>
    </lineage>
</organism>
<evidence type="ECO:0000313" key="5">
    <source>
        <dbReference type="Proteomes" id="UP000181951"/>
    </source>
</evidence>
<dbReference type="Gene3D" id="3.90.180.10">
    <property type="entry name" value="Medium-chain alcohol dehydrogenases, catalytic domain"/>
    <property type="match status" value="1"/>
</dbReference>
<dbReference type="GO" id="GO:0035925">
    <property type="term" value="F:mRNA 3'-UTR AU-rich region binding"/>
    <property type="evidence" value="ECO:0007669"/>
    <property type="project" value="TreeGrafter"/>
</dbReference>
<dbReference type="PANTHER" id="PTHR48106">
    <property type="entry name" value="QUINONE OXIDOREDUCTASE PIG3-RELATED"/>
    <property type="match status" value="1"/>
</dbReference>
<dbReference type="Gene3D" id="3.40.50.720">
    <property type="entry name" value="NAD(P)-binding Rossmann-like Domain"/>
    <property type="match status" value="1"/>
</dbReference>
<reference evidence="4 5" key="1">
    <citation type="submission" date="2016-10" db="EMBL/GenBank/DDBJ databases">
        <authorList>
            <person name="de Groot N.N."/>
        </authorList>
    </citation>
    <scope>NUCLEOTIDE SEQUENCE [LARGE SCALE GENOMIC DNA]</scope>
    <source>
        <strain evidence="4 5">CGMCC 4.2026</strain>
    </source>
</reference>
<dbReference type="PANTHER" id="PTHR48106:SF13">
    <property type="entry name" value="QUINONE OXIDOREDUCTASE-RELATED"/>
    <property type="match status" value="1"/>
</dbReference>
<evidence type="ECO:0000259" key="3">
    <source>
        <dbReference type="SMART" id="SM00829"/>
    </source>
</evidence>
<proteinExistence type="predicted"/>
<dbReference type="InterPro" id="IPR020843">
    <property type="entry name" value="ER"/>
</dbReference>
<sequence>MKAVRVTEFGPPEVLRVEEVADPVPSAGQVLVDVDVAGVGYGDVIVRSGRYPFPTPYVPGLEAGGTIRAVGPGADPALVGRRVVAATLGMTGGYASLALAEAANTFEVPADLPLEHAVAVFQAGAVAFGLVAAIDVRPGESVLVTAAAGRIGSLLVQRAKAAGAGLVVGAVGGAEKAGIVGEFGADVAVDHSAPDWVAQVRRATGGRGTDVTLDAIGGDIGARALEATAGGGRFGLYGFTSGTWVPLDAHQIGRRGITVVGALGIAFAKSAAEQRADAEAALKAAVAGELVPRIHDTFPLDQAAAAHAAVESRSTVGAVLLTP</sequence>
<dbReference type="Pfam" id="PF00107">
    <property type="entry name" value="ADH_zinc_N"/>
    <property type="match status" value="1"/>
</dbReference>
<dbReference type="RefSeq" id="WP_075017149.1">
    <property type="nucleotide sequence ID" value="NZ_FODD01000017.1"/>
</dbReference>
<gene>
    <name evidence="4" type="ORF">SAMN05216267_101730</name>
</gene>
<dbReference type="Proteomes" id="UP000181951">
    <property type="component" value="Unassembled WGS sequence"/>
</dbReference>
<dbReference type="STRING" id="310780.SAMN05216267_101730"/>
<accession>A0A1H8LVI4</accession>
<evidence type="ECO:0000256" key="2">
    <source>
        <dbReference type="ARBA" id="ARBA00023002"/>
    </source>
</evidence>
<keyword evidence="5" id="KW-1185">Reference proteome</keyword>
<name>A0A1H8LVI4_9ACTN</name>
<dbReference type="GO" id="GO:0005829">
    <property type="term" value="C:cytosol"/>
    <property type="evidence" value="ECO:0007669"/>
    <property type="project" value="TreeGrafter"/>
</dbReference>
<dbReference type="OrthoDB" id="5195079at2"/>
<keyword evidence="2" id="KW-0560">Oxidoreductase</keyword>
<dbReference type="AlphaFoldDB" id="A0A1H8LVI4"/>
<dbReference type="InterPro" id="IPR013154">
    <property type="entry name" value="ADH-like_N"/>
</dbReference>
<dbReference type="SUPFAM" id="SSF51735">
    <property type="entry name" value="NAD(P)-binding Rossmann-fold domains"/>
    <property type="match status" value="1"/>
</dbReference>